<dbReference type="PANTHER" id="PTHR46088:SF1">
    <property type="entry name" value="TUBULIN--TYROSINE LIGASE-LIKE PROTEIN 12"/>
    <property type="match status" value="1"/>
</dbReference>
<comment type="caution">
    <text evidence="2">The sequence shown here is derived from an EMBL/GenBank/DDBJ whole genome shotgun (WGS) entry which is preliminary data.</text>
</comment>
<dbReference type="PANTHER" id="PTHR46088">
    <property type="entry name" value="TUBULIN--TYROSINE LIGASE-LIKE PROTEIN 12"/>
    <property type="match status" value="1"/>
</dbReference>
<sequence length="608" mass="70582">METEFQDFLTLHEAQLVNNGVPSHLWEALHNKVRNEIFDAGLNFSLVKVEYEDSDEVSWKVVVSNPSGVKKSEPASIFIVDHAWTFDNPETARKMLVEVNGLLERMCNLMNITSGEGEKDKIDIVLDKMWLFNQTYSFAGFERGSNESRPVWYVLDELGSRIQHSDEPSIKMVPFFYTANKTALSIFWLLQDLDAEDELTRDYASHVPVDEELSRLAHLLPWNPCDFTEIDEDVEEPGADYFKMSRFDDVDTVNTRTVTMPTNRKLLVWTDYKLVQKYLTHGRFELTESREKADVIFQTSHIRDFRELSSRDVLLNQFPFESLLTVKDLLATVSRRAATDGKSHPTWLPVTYNLNLNLPEFICHFQKRAERGEDNLWIAKPWNLGRGIGHVITGNINHLVRLPETGPYIAMKYIENPVLFERPEIGKVKFNCRYEVYLKSLKPLKFTCYRNAFLSFANVEFSLDSFDNYEKHFTAHNYTNPDKLLTLLYDQFVPEFNRQYPEFPWSTVENDTLQCIRELLEAVSSKDPPFGMPSYPQSRAHYALDFMIKWDVNSNGHPIMVPQLLECNFVPDSKRGCENYNDYFNSVFAALFLDGEDNEHNEIHPPSS</sequence>
<dbReference type="Proteomes" id="UP000593567">
    <property type="component" value="Unassembled WGS sequence"/>
</dbReference>
<dbReference type="Pfam" id="PF03133">
    <property type="entry name" value="TTL"/>
    <property type="match status" value="1"/>
</dbReference>
<dbReference type="InterPro" id="IPR004344">
    <property type="entry name" value="TTL/TTLL_fam"/>
</dbReference>
<name>A0A7J7K3S3_BUGNE</name>
<dbReference type="PROSITE" id="PS51221">
    <property type="entry name" value="TTL"/>
    <property type="match status" value="1"/>
</dbReference>
<evidence type="ECO:0000259" key="1">
    <source>
        <dbReference type="Pfam" id="PF25556"/>
    </source>
</evidence>
<keyword evidence="3" id="KW-1185">Reference proteome</keyword>
<dbReference type="Pfam" id="PF25556">
    <property type="entry name" value="SET_TTL"/>
    <property type="match status" value="1"/>
</dbReference>
<accession>A0A7J7K3S3</accession>
<dbReference type="GO" id="GO:0005737">
    <property type="term" value="C:cytoplasm"/>
    <property type="evidence" value="ECO:0007669"/>
    <property type="project" value="TreeGrafter"/>
</dbReference>
<feature type="domain" description="Tubulin--tyrosine ligase-like protein 12 SET-like" evidence="1">
    <location>
        <begin position="54"/>
        <end position="226"/>
    </location>
</feature>
<dbReference type="InterPro" id="IPR057954">
    <property type="entry name" value="SET_TTL12"/>
</dbReference>
<dbReference type="AlphaFoldDB" id="A0A7J7K3S3"/>
<evidence type="ECO:0000313" key="2">
    <source>
        <dbReference type="EMBL" id="KAF6032835.1"/>
    </source>
</evidence>
<dbReference type="EMBL" id="VXIV02001473">
    <property type="protein sequence ID" value="KAF6032835.1"/>
    <property type="molecule type" value="Genomic_DNA"/>
</dbReference>
<reference evidence="2" key="1">
    <citation type="submission" date="2020-06" db="EMBL/GenBank/DDBJ databases">
        <title>Draft genome of Bugula neritina, a colonial animal packing powerful symbionts and potential medicines.</title>
        <authorList>
            <person name="Rayko M."/>
        </authorList>
    </citation>
    <scope>NUCLEOTIDE SEQUENCE [LARGE SCALE GENOMIC DNA]</scope>
    <source>
        <strain evidence="2">Kwan_BN1</strain>
    </source>
</reference>
<gene>
    <name evidence="2" type="ORF">EB796_008880</name>
</gene>
<protein>
    <submittedName>
        <fullName evidence="2">TTLL12</fullName>
    </submittedName>
</protein>
<organism evidence="2 3">
    <name type="scientific">Bugula neritina</name>
    <name type="common">Brown bryozoan</name>
    <name type="synonym">Sertularia neritina</name>
    <dbReference type="NCBI Taxonomy" id="10212"/>
    <lineage>
        <taxon>Eukaryota</taxon>
        <taxon>Metazoa</taxon>
        <taxon>Spiralia</taxon>
        <taxon>Lophotrochozoa</taxon>
        <taxon>Bryozoa</taxon>
        <taxon>Gymnolaemata</taxon>
        <taxon>Cheilostomatida</taxon>
        <taxon>Flustrina</taxon>
        <taxon>Buguloidea</taxon>
        <taxon>Bugulidae</taxon>
        <taxon>Bugula</taxon>
    </lineage>
</organism>
<evidence type="ECO:0000313" key="3">
    <source>
        <dbReference type="Proteomes" id="UP000593567"/>
    </source>
</evidence>
<proteinExistence type="predicted"/>
<dbReference type="OrthoDB" id="60477at2759"/>
<dbReference type="Gene3D" id="3.30.470.20">
    <property type="entry name" value="ATP-grasp fold, B domain"/>
    <property type="match status" value="1"/>
</dbReference>
<dbReference type="InterPro" id="IPR027749">
    <property type="entry name" value="TTLL12"/>
</dbReference>